<reference evidence="1" key="1">
    <citation type="submission" date="2020-05" db="EMBL/GenBank/DDBJ databases">
        <authorList>
            <person name="Rincon C."/>
            <person name="Sanders R I."/>
            <person name="Robbins C."/>
            <person name="Chaturvedi A."/>
        </authorList>
    </citation>
    <scope>NUCLEOTIDE SEQUENCE</scope>
    <source>
        <strain evidence="1">CHB12</strain>
    </source>
</reference>
<protein>
    <recommendedName>
        <fullName evidence="3">Reverse transcriptase domain-containing protein</fullName>
    </recommendedName>
</protein>
<comment type="caution">
    <text evidence="1">The sequence shown here is derived from an EMBL/GenBank/DDBJ whole genome shotgun (WGS) entry which is preliminary data.</text>
</comment>
<name>A0A915ZEQ2_9GLOM</name>
<dbReference type="EMBL" id="CAGKOT010000032">
    <property type="protein sequence ID" value="CAB5373723.1"/>
    <property type="molecule type" value="Genomic_DNA"/>
</dbReference>
<organism evidence="1 2">
    <name type="scientific">Rhizophagus irregularis</name>
    <dbReference type="NCBI Taxonomy" id="588596"/>
    <lineage>
        <taxon>Eukaryota</taxon>
        <taxon>Fungi</taxon>
        <taxon>Fungi incertae sedis</taxon>
        <taxon>Mucoromycota</taxon>
        <taxon>Glomeromycotina</taxon>
        <taxon>Glomeromycetes</taxon>
        <taxon>Glomerales</taxon>
        <taxon>Glomeraceae</taxon>
        <taxon>Rhizophagus</taxon>
    </lineage>
</organism>
<dbReference type="VEuPathDB" id="FungiDB:RhiirFUN_018550"/>
<accession>A0A915ZEQ2</accession>
<dbReference type="AlphaFoldDB" id="A0A915ZEQ2"/>
<evidence type="ECO:0000313" key="2">
    <source>
        <dbReference type="Proteomes" id="UP000684084"/>
    </source>
</evidence>
<gene>
    <name evidence="1" type="ORF">CHRIB12_LOCUS14131</name>
</gene>
<evidence type="ECO:0000313" key="1">
    <source>
        <dbReference type="EMBL" id="CAB5373723.1"/>
    </source>
</evidence>
<dbReference type="Proteomes" id="UP000684084">
    <property type="component" value="Unassembled WGS sequence"/>
</dbReference>
<evidence type="ECO:0008006" key="3">
    <source>
        <dbReference type="Google" id="ProtNLM"/>
    </source>
</evidence>
<sequence>MELKWPYNTICNEKRNVRIRTAASAYADDTQWIAKSKNEARKITLIADEFFDINDIKINGEKSEIIVVNSEDNNEEERFIEIGKNRDKVTANKGSGRRAGCGRC</sequence>
<proteinExistence type="predicted"/>
<dbReference type="OrthoDB" id="2414322at2759"/>